<organism evidence="1">
    <name type="scientific">marine sediment metagenome</name>
    <dbReference type="NCBI Taxonomy" id="412755"/>
    <lineage>
        <taxon>unclassified sequences</taxon>
        <taxon>metagenomes</taxon>
        <taxon>ecological metagenomes</taxon>
    </lineage>
</organism>
<evidence type="ECO:0000313" key="1">
    <source>
        <dbReference type="EMBL" id="KKN94435.1"/>
    </source>
</evidence>
<name>A0A0F9UMX7_9ZZZZ</name>
<sequence>MSGRPNTLVGVKQIAFVLGVSVDATHRAMCTGLKIEPSVFEDSYKDDTGAGSFFRALTFKVIWQGRRNEEIAIILA</sequence>
<protein>
    <submittedName>
        <fullName evidence="1">Uncharacterized protein</fullName>
    </submittedName>
</protein>
<dbReference type="EMBL" id="LAZR01000078">
    <property type="protein sequence ID" value="KKN94435.1"/>
    <property type="molecule type" value="Genomic_DNA"/>
</dbReference>
<reference evidence="1" key="1">
    <citation type="journal article" date="2015" name="Nature">
        <title>Complex archaea that bridge the gap between prokaryotes and eukaryotes.</title>
        <authorList>
            <person name="Spang A."/>
            <person name="Saw J.H."/>
            <person name="Jorgensen S.L."/>
            <person name="Zaremba-Niedzwiedzka K."/>
            <person name="Martijn J."/>
            <person name="Lind A.E."/>
            <person name="van Eijk R."/>
            <person name="Schleper C."/>
            <person name="Guy L."/>
            <person name="Ettema T.J."/>
        </authorList>
    </citation>
    <scope>NUCLEOTIDE SEQUENCE</scope>
</reference>
<proteinExistence type="predicted"/>
<comment type="caution">
    <text evidence="1">The sequence shown here is derived from an EMBL/GenBank/DDBJ whole genome shotgun (WGS) entry which is preliminary data.</text>
</comment>
<dbReference type="AlphaFoldDB" id="A0A0F9UMX7"/>
<accession>A0A0F9UMX7</accession>
<gene>
    <name evidence="1" type="ORF">LCGC14_0187820</name>
</gene>